<feature type="compositionally biased region" description="Pro residues" evidence="2">
    <location>
        <begin position="53"/>
        <end position="64"/>
    </location>
</feature>
<dbReference type="InterPro" id="IPR015267">
    <property type="entry name" value="PPP4R2"/>
</dbReference>
<dbReference type="AlphaFoldDB" id="A0A5D3B3A1"/>
<feature type="compositionally biased region" description="Pro residues" evidence="2">
    <location>
        <begin position="371"/>
        <end position="383"/>
    </location>
</feature>
<feature type="region of interest" description="Disordered" evidence="2">
    <location>
        <begin position="336"/>
        <end position="535"/>
    </location>
</feature>
<dbReference type="GO" id="GO:0005634">
    <property type="term" value="C:nucleus"/>
    <property type="evidence" value="ECO:0007669"/>
    <property type="project" value="TreeGrafter"/>
</dbReference>
<feature type="compositionally biased region" description="Polar residues" evidence="2">
    <location>
        <begin position="388"/>
        <end position="404"/>
    </location>
</feature>
<feature type="compositionally biased region" description="Low complexity" evidence="2">
    <location>
        <begin position="83"/>
        <end position="94"/>
    </location>
</feature>
<dbReference type="GO" id="GO:0030289">
    <property type="term" value="C:protein phosphatase 4 complex"/>
    <property type="evidence" value="ECO:0007669"/>
    <property type="project" value="InterPro"/>
</dbReference>
<comment type="caution">
    <text evidence="3">The sequence shown here is derived from an EMBL/GenBank/DDBJ whole genome shotgun (WGS) entry which is preliminary data.</text>
</comment>
<dbReference type="GO" id="GO:0005737">
    <property type="term" value="C:cytoplasm"/>
    <property type="evidence" value="ECO:0007669"/>
    <property type="project" value="TreeGrafter"/>
</dbReference>
<organism evidence="3 4">
    <name type="scientific">Cryptococcus floricola</name>
    <dbReference type="NCBI Taxonomy" id="2591691"/>
    <lineage>
        <taxon>Eukaryota</taxon>
        <taxon>Fungi</taxon>
        <taxon>Dikarya</taxon>
        <taxon>Basidiomycota</taxon>
        <taxon>Agaricomycotina</taxon>
        <taxon>Tremellomycetes</taxon>
        <taxon>Tremellales</taxon>
        <taxon>Cryptococcaceae</taxon>
        <taxon>Cryptococcus</taxon>
    </lineage>
</organism>
<accession>A0A5D3B3A1</accession>
<proteinExistence type="inferred from homology"/>
<dbReference type="PANTHER" id="PTHR16487:SF0">
    <property type="entry name" value="PROTEIN PHOSPHATASE 4 REGULATORY SUBUNIT 2-RELATED"/>
    <property type="match status" value="1"/>
</dbReference>
<dbReference type="EMBL" id="NIDF01000021">
    <property type="protein sequence ID" value="TYJ56716.1"/>
    <property type="molecule type" value="Genomic_DNA"/>
</dbReference>
<name>A0A5D3B3A1_9TREE</name>
<feature type="region of interest" description="Disordered" evidence="2">
    <location>
        <begin position="253"/>
        <end position="285"/>
    </location>
</feature>
<dbReference type="Pfam" id="PF09184">
    <property type="entry name" value="PPP4R2"/>
    <property type="match status" value="1"/>
</dbReference>
<gene>
    <name evidence="3" type="ORF">B9479_002647</name>
</gene>
<feature type="compositionally biased region" description="Low complexity" evidence="2">
    <location>
        <begin position="257"/>
        <end position="273"/>
    </location>
</feature>
<feature type="compositionally biased region" description="Polar residues" evidence="2">
    <location>
        <begin position="66"/>
        <end position="82"/>
    </location>
</feature>
<reference evidence="3 4" key="1">
    <citation type="submission" date="2017-05" db="EMBL/GenBank/DDBJ databases">
        <title>The Genome Sequence of Tsuchiyaea wingfieldii DSM 27421.</title>
        <authorList>
            <person name="Cuomo C."/>
            <person name="Passer A."/>
            <person name="Billmyre B."/>
            <person name="Heitman J."/>
        </authorList>
    </citation>
    <scope>NUCLEOTIDE SEQUENCE [LARGE SCALE GENOMIC DNA]</scope>
    <source>
        <strain evidence="3 4">DSM 27421</strain>
    </source>
</reference>
<comment type="similarity">
    <text evidence="1">Belongs to the PPP4R2 family.</text>
</comment>
<dbReference type="PANTHER" id="PTHR16487">
    <property type="entry name" value="PPP4R2-RELATED PROTEIN"/>
    <property type="match status" value="1"/>
</dbReference>
<dbReference type="GO" id="GO:0019888">
    <property type="term" value="F:protein phosphatase regulator activity"/>
    <property type="evidence" value="ECO:0007669"/>
    <property type="project" value="InterPro"/>
</dbReference>
<dbReference type="Proteomes" id="UP000322245">
    <property type="component" value="Unassembled WGS sequence"/>
</dbReference>
<keyword evidence="4" id="KW-1185">Reference proteome</keyword>
<evidence type="ECO:0000313" key="3">
    <source>
        <dbReference type="EMBL" id="TYJ56716.1"/>
    </source>
</evidence>
<evidence type="ECO:0000256" key="1">
    <source>
        <dbReference type="ARBA" id="ARBA00009207"/>
    </source>
</evidence>
<feature type="compositionally biased region" description="Polar residues" evidence="2">
    <location>
        <begin position="305"/>
        <end position="320"/>
    </location>
</feature>
<evidence type="ECO:0000256" key="2">
    <source>
        <dbReference type="SAM" id="MobiDB-lite"/>
    </source>
</evidence>
<feature type="compositionally biased region" description="Basic and acidic residues" evidence="2">
    <location>
        <begin position="495"/>
        <end position="507"/>
    </location>
</feature>
<evidence type="ECO:0000313" key="4">
    <source>
        <dbReference type="Proteomes" id="UP000322245"/>
    </source>
</evidence>
<feature type="region of interest" description="Disordered" evidence="2">
    <location>
        <begin position="299"/>
        <end position="320"/>
    </location>
</feature>
<feature type="region of interest" description="Disordered" evidence="2">
    <location>
        <begin position="47"/>
        <end position="94"/>
    </location>
</feature>
<feature type="compositionally biased region" description="Acidic residues" evidence="2">
    <location>
        <begin position="516"/>
        <end position="535"/>
    </location>
</feature>
<protein>
    <submittedName>
        <fullName evidence="3">Uncharacterized protein</fullName>
    </submittedName>
</protein>
<sequence length="535" mass="56591">MAGSIDHKDKEGVLQQLAASNTFDTDWPTLRSYFESSLEDALKLFLDKGPTRPYRPPGASPPEPVSQGSIARTETSSPASENSKPPSDSLLLSPSQSTSIIEPVYEENLKPSTPGGLVVPPFPPIDRSRRQGPSPLMGVRANGIPSQRIPGSALEALDNKNWEEETAIGGRKLVGWLDEEKGRKEVDRMRALLGEMEEPPFTIQRLAELFLHPTSQHSSLGKFIRAVEKSILVTTSWEAPSYDYVPPTTFPEHVGGSSSLSSYSSPASNSSSSFDADTTVPPGSTTPLFSPISFLVRPSSDPAAASTSENGQLATASNGSAEGLMSPLLISEEKANFSARSPTPEPEESNAEAIRKSDEAVDLDTEMTPLSPEPADIPRPSAPGPLNDPTSPTAPSVDPGNTSYLGRVDELDTGPIPPDSLEDAGVKRRASNASSVKAEVEAELDRGNMVGGQGEGGNLAPHGMSEKPVPLSSTTVVPEEGAASGVEGRAIKGLRRSESERDLRERFVSGGVQESEGGDVDDGAKEDDGETSEAK</sequence>